<evidence type="ECO:0000313" key="2">
    <source>
        <dbReference type="EMBL" id="UPV73705.1"/>
    </source>
</evidence>
<feature type="transmembrane region" description="Helical" evidence="1">
    <location>
        <begin position="7"/>
        <end position="27"/>
    </location>
</feature>
<evidence type="ECO:0000256" key="1">
    <source>
        <dbReference type="SAM" id="Phobius"/>
    </source>
</evidence>
<protein>
    <submittedName>
        <fullName evidence="2">Uncharacterized protein</fullName>
    </submittedName>
</protein>
<sequence>MSAKEWPVWVAALTAGLGVFTAGVLYLDGTGTIRYAVPGAGVLVCWVALSRLRTLSA</sequence>
<dbReference type="AlphaFoldDB" id="A0A8U0HRN9"/>
<dbReference type="GeneID" id="72186393"/>
<name>A0A8U0HRN9_9EURY</name>
<keyword evidence="1" id="KW-0472">Membrane</keyword>
<keyword evidence="1" id="KW-1133">Transmembrane helix</keyword>
<keyword evidence="1" id="KW-0812">Transmembrane</keyword>
<keyword evidence="3" id="KW-1185">Reference proteome</keyword>
<organism evidence="2 3">
    <name type="scientific">Halorussus limi</name>
    <dbReference type="NCBI Taxonomy" id="2938695"/>
    <lineage>
        <taxon>Archaea</taxon>
        <taxon>Methanobacteriati</taxon>
        <taxon>Methanobacteriota</taxon>
        <taxon>Stenosarchaea group</taxon>
        <taxon>Halobacteria</taxon>
        <taxon>Halobacteriales</taxon>
        <taxon>Haladaptataceae</taxon>
        <taxon>Halorussus</taxon>
    </lineage>
</organism>
<dbReference type="EMBL" id="CP096659">
    <property type="protein sequence ID" value="UPV73705.1"/>
    <property type="molecule type" value="Genomic_DNA"/>
</dbReference>
<evidence type="ECO:0000313" key="3">
    <source>
        <dbReference type="Proteomes" id="UP000830729"/>
    </source>
</evidence>
<reference evidence="2 3" key="1">
    <citation type="submission" date="2022-04" db="EMBL/GenBank/DDBJ databases">
        <title>Diverse halophilic archaea isolated from saline environments.</title>
        <authorList>
            <person name="Cui H.-L."/>
        </authorList>
    </citation>
    <scope>NUCLEOTIDE SEQUENCE [LARGE SCALE GENOMIC DNA]</scope>
    <source>
        <strain evidence="2 3">XZYJT49</strain>
    </source>
</reference>
<accession>A0A8U0HRN9</accession>
<dbReference type="KEGG" id="halx:M0R89_14300"/>
<gene>
    <name evidence="2" type="ORF">M0R89_14300</name>
</gene>
<proteinExistence type="predicted"/>
<dbReference type="Proteomes" id="UP000830729">
    <property type="component" value="Chromosome"/>
</dbReference>
<dbReference type="RefSeq" id="WP_248649757.1">
    <property type="nucleotide sequence ID" value="NZ_CP096659.1"/>
</dbReference>
<feature type="transmembrane region" description="Helical" evidence="1">
    <location>
        <begin position="33"/>
        <end position="52"/>
    </location>
</feature>